<dbReference type="PANTHER" id="PTHR30388:SF4">
    <property type="entry name" value="MOLYBDENUM COFACTOR INSERTION CHAPERONE PAOD"/>
    <property type="match status" value="1"/>
</dbReference>
<protein>
    <submittedName>
        <fullName evidence="3">Xanthine dehydrogenase</fullName>
    </submittedName>
</protein>
<proteinExistence type="predicted"/>
<comment type="caution">
    <text evidence="3">The sequence shown here is derived from an EMBL/GenBank/DDBJ whole genome shotgun (WGS) entry which is preliminary data.</text>
</comment>
<evidence type="ECO:0000259" key="1">
    <source>
        <dbReference type="Pfam" id="PF02625"/>
    </source>
</evidence>
<gene>
    <name evidence="3" type="ORF">AD945_14555</name>
</gene>
<dbReference type="PANTHER" id="PTHR30388">
    <property type="entry name" value="ALDEHYDE OXIDOREDUCTASE MOLYBDENUM COFACTOR ASSEMBLY PROTEIN"/>
    <property type="match status" value="1"/>
</dbReference>
<dbReference type="InterPro" id="IPR052698">
    <property type="entry name" value="MoCofactor_Util/Proc"/>
</dbReference>
<accession>A0A149TF53</accession>
<sequence>MTDAAQFSPLPPWPNYGLTDDLLPTLQRWSADGKNAALATLVSITGSSPRPLGSEMAICEDGEVQGYVSGGCVEAAVRAEALECLKDGQPRTLDYGAGSPVLDIQLTCGGRIGIFVRPIPDLATHVAVRIAARDSRRPLTLVTDLDSGSMTFRDGVRPPGQEAGRFFRPYLPPLRLVLAGGDPVTLAILNLSTIMGLETILIRPYGPPEPPPGLHRARYLRGNLEAALPTLPLDRWTAVYSLTHDAHSDLMLTAHALKSDAFCVSILGSRRKIPGRLEALSAAGVPAEAFDRLHLPAGLEIGAHAPMEIALSILAQMIAKQPQ</sequence>
<dbReference type="Gene3D" id="3.40.50.720">
    <property type="entry name" value="NAD(P)-binding Rossmann-like Domain"/>
    <property type="match status" value="1"/>
</dbReference>
<reference evidence="3 4" key="1">
    <citation type="submission" date="2015-06" db="EMBL/GenBank/DDBJ databases">
        <title>Improved classification and identification of acetic acid bacteria using matrix-assisted laser desorption/ionization time-of-flight mass spectrometry; Gluconobacter nephelii and Gluconobacter uchimurae are later heterotypic synonyms of Gluconobacter japonicus and Gluconobacter oxydans, respectively.</title>
        <authorList>
            <person name="Li L."/>
            <person name="Cleenwerck I."/>
            <person name="De Vuyst L."/>
            <person name="Vandamme P."/>
        </authorList>
    </citation>
    <scope>NUCLEOTIDE SEQUENCE [LARGE SCALE GENOMIC DNA]</scope>
    <source>
        <strain evidence="3 4">LMG 1768</strain>
    </source>
</reference>
<organism evidence="3 4">
    <name type="scientific">Gluconobacter albidus</name>
    <dbReference type="NCBI Taxonomy" id="318683"/>
    <lineage>
        <taxon>Bacteria</taxon>
        <taxon>Pseudomonadati</taxon>
        <taxon>Pseudomonadota</taxon>
        <taxon>Alphaproteobacteria</taxon>
        <taxon>Acetobacterales</taxon>
        <taxon>Acetobacteraceae</taxon>
        <taxon>Gluconobacter</taxon>
    </lineage>
</organism>
<feature type="domain" description="XdhC- CoxI" evidence="1">
    <location>
        <begin position="29"/>
        <end position="96"/>
    </location>
</feature>
<dbReference type="Pfam" id="PF13478">
    <property type="entry name" value="XdhC_C"/>
    <property type="match status" value="1"/>
</dbReference>
<dbReference type="InterPro" id="IPR027051">
    <property type="entry name" value="XdhC_Rossmann_dom"/>
</dbReference>
<evidence type="ECO:0000313" key="4">
    <source>
        <dbReference type="Proteomes" id="UP000075636"/>
    </source>
</evidence>
<dbReference type="Pfam" id="PF02625">
    <property type="entry name" value="XdhC_CoxI"/>
    <property type="match status" value="1"/>
</dbReference>
<dbReference type="PATRIC" id="fig|318683.6.peg.778"/>
<dbReference type="InterPro" id="IPR003777">
    <property type="entry name" value="XdhC_CoxI"/>
</dbReference>
<dbReference type="EMBL" id="LHZR01000113">
    <property type="protein sequence ID" value="KXV46204.1"/>
    <property type="molecule type" value="Genomic_DNA"/>
</dbReference>
<dbReference type="AlphaFoldDB" id="A0A149TF53"/>
<dbReference type="OrthoDB" id="9815497at2"/>
<evidence type="ECO:0000313" key="3">
    <source>
        <dbReference type="EMBL" id="KXV46204.1"/>
    </source>
</evidence>
<evidence type="ECO:0000259" key="2">
    <source>
        <dbReference type="Pfam" id="PF13478"/>
    </source>
</evidence>
<dbReference type="Proteomes" id="UP000075636">
    <property type="component" value="Unassembled WGS sequence"/>
</dbReference>
<name>A0A149TF53_9PROT</name>
<dbReference type="RefSeq" id="WP_062109940.1">
    <property type="nucleotide sequence ID" value="NZ_LHZR01000113.1"/>
</dbReference>
<dbReference type="STRING" id="318683.A0U94_09245"/>
<feature type="domain" description="XdhC Rossmann" evidence="2">
    <location>
        <begin position="176"/>
        <end position="317"/>
    </location>
</feature>